<dbReference type="EMBL" id="JBEPCV010000072">
    <property type="protein sequence ID" value="MER6909610.1"/>
    <property type="molecule type" value="Genomic_DNA"/>
</dbReference>
<proteinExistence type="inferred from homology"/>
<sequence>MTHIITAAAARTGLLLTAALLAFGAAPATAAAQPEPGNDWLEVTVTRGEASSGTPRRAMLRCDPPRGHARAAEACAELEAADGDLDRIPLRDTYCAMVYAPVTAQARGQWRGRAVEYTRTFPNTCVMTARTGAVFALDDAQG</sequence>
<evidence type="ECO:0000256" key="3">
    <source>
        <dbReference type="ARBA" id="ARBA00011738"/>
    </source>
</evidence>
<keyword evidence="7" id="KW-1015">Disulfide bond</keyword>
<evidence type="ECO:0000256" key="8">
    <source>
        <dbReference type="RuleBase" id="RU003471"/>
    </source>
</evidence>
<comment type="similarity">
    <text evidence="2 8">Belongs to the protease inhibitor I16 (SSI) family.</text>
</comment>
<evidence type="ECO:0000256" key="9">
    <source>
        <dbReference type="SAM" id="SignalP"/>
    </source>
</evidence>
<dbReference type="PROSITE" id="PS00999">
    <property type="entry name" value="SSI"/>
    <property type="match status" value="1"/>
</dbReference>
<reference evidence="11 12" key="1">
    <citation type="submission" date="2024-06" db="EMBL/GenBank/DDBJ databases">
        <title>The Natural Products Discovery Center: Release of the First 8490 Sequenced Strains for Exploring Actinobacteria Biosynthetic Diversity.</title>
        <authorList>
            <person name="Kalkreuter E."/>
            <person name="Kautsar S.A."/>
            <person name="Yang D."/>
            <person name="Bader C.D."/>
            <person name="Teijaro C.N."/>
            <person name="Fluegel L."/>
            <person name="Davis C.M."/>
            <person name="Simpson J.R."/>
            <person name="Lauterbach L."/>
            <person name="Steele A.D."/>
            <person name="Gui C."/>
            <person name="Meng S."/>
            <person name="Li G."/>
            <person name="Viehrig K."/>
            <person name="Ye F."/>
            <person name="Su P."/>
            <person name="Kiefer A.F."/>
            <person name="Nichols A."/>
            <person name="Cepeda A.J."/>
            <person name="Yan W."/>
            <person name="Fan B."/>
            <person name="Jiang Y."/>
            <person name="Adhikari A."/>
            <person name="Zheng C.-J."/>
            <person name="Schuster L."/>
            <person name="Cowan T.M."/>
            <person name="Smanski M.J."/>
            <person name="Chevrette M.G."/>
            <person name="De Carvalho L.P.S."/>
            <person name="Shen B."/>
        </authorList>
    </citation>
    <scope>NUCLEOTIDE SEQUENCE [LARGE SCALE GENOMIC DNA]</scope>
    <source>
        <strain evidence="11 12">NPDC000632</strain>
    </source>
</reference>
<dbReference type="SUPFAM" id="SSF55399">
    <property type="entry name" value="Subtilisin inhibitor"/>
    <property type="match status" value="1"/>
</dbReference>
<name>A0ABV1VSY0_9ACTN</name>
<keyword evidence="4" id="KW-0964">Secreted</keyword>
<evidence type="ECO:0000313" key="12">
    <source>
        <dbReference type="Proteomes" id="UP001490330"/>
    </source>
</evidence>
<dbReference type="Gene3D" id="3.30.350.10">
    <property type="entry name" value="Subtilisin inhibitor-like"/>
    <property type="match status" value="1"/>
</dbReference>
<dbReference type="Proteomes" id="UP001490330">
    <property type="component" value="Unassembled WGS sequence"/>
</dbReference>
<dbReference type="InterPro" id="IPR023549">
    <property type="entry name" value="Subtilisin_inhibitor"/>
</dbReference>
<evidence type="ECO:0000256" key="4">
    <source>
        <dbReference type="ARBA" id="ARBA00022525"/>
    </source>
</evidence>
<protein>
    <submittedName>
        <fullName evidence="11">SSI family serine proteinase inhibitor</fullName>
    </submittedName>
</protein>
<evidence type="ECO:0000256" key="5">
    <source>
        <dbReference type="ARBA" id="ARBA00022690"/>
    </source>
</evidence>
<comment type="subunit">
    <text evidence="3">Homodimer.</text>
</comment>
<keyword evidence="5 8" id="KW-0646">Protease inhibitor</keyword>
<feature type="chain" id="PRO_5045610810" evidence="9">
    <location>
        <begin position="31"/>
        <end position="142"/>
    </location>
</feature>
<evidence type="ECO:0000256" key="6">
    <source>
        <dbReference type="ARBA" id="ARBA00022900"/>
    </source>
</evidence>
<dbReference type="PRINTS" id="PR00294">
    <property type="entry name" value="SSBTLNINHBTR"/>
</dbReference>
<accession>A0ABV1VSY0</accession>
<evidence type="ECO:0000259" key="10">
    <source>
        <dbReference type="Pfam" id="PF00720"/>
    </source>
</evidence>
<keyword evidence="12" id="KW-1185">Reference proteome</keyword>
<comment type="caution">
    <text evidence="11">The sequence shown here is derived from an EMBL/GenBank/DDBJ whole genome shotgun (WGS) entry which is preliminary data.</text>
</comment>
<keyword evidence="6 8" id="KW-0722">Serine protease inhibitor</keyword>
<evidence type="ECO:0000313" key="11">
    <source>
        <dbReference type="EMBL" id="MER6909610.1"/>
    </source>
</evidence>
<comment type="subcellular location">
    <subcellularLocation>
        <location evidence="1">Secreted</location>
    </subcellularLocation>
</comment>
<dbReference type="Pfam" id="PF00720">
    <property type="entry name" value="SSI"/>
    <property type="match status" value="1"/>
</dbReference>
<dbReference type="RefSeq" id="WP_350715734.1">
    <property type="nucleotide sequence ID" value="NZ_JBEPCO010000003.1"/>
</dbReference>
<dbReference type="InterPro" id="IPR000691">
    <property type="entry name" value="Prot_inh_I16_SSI"/>
</dbReference>
<feature type="signal peptide" evidence="9">
    <location>
        <begin position="1"/>
        <end position="30"/>
    </location>
</feature>
<keyword evidence="9" id="KW-0732">Signal</keyword>
<dbReference type="InterPro" id="IPR036819">
    <property type="entry name" value="Subtilisin_inhibitor-like_sf"/>
</dbReference>
<dbReference type="InterPro" id="IPR020054">
    <property type="entry name" value="Prot_inh_SSI_I16_CS"/>
</dbReference>
<evidence type="ECO:0000256" key="1">
    <source>
        <dbReference type="ARBA" id="ARBA00004613"/>
    </source>
</evidence>
<evidence type="ECO:0000256" key="7">
    <source>
        <dbReference type="ARBA" id="ARBA00023157"/>
    </source>
</evidence>
<evidence type="ECO:0000256" key="2">
    <source>
        <dbReference type="ARBA" id="ARBA00010472"/>
    </source>
</evidence>
<feature type="domain" description="Subtilisin inhibitor" evidence="10">
    <location>
        <begin position="41"/>
        <end position="123"/>
    </location>
</feature>
<organism evidence="11 12">
    <name type="scientific">Streptomyces flaveolus</name>
    <dbReference type="NCBI Taxonomy" id="67297"/>
    <lineage>
        <taxon>Bacteria</taxon>
        <taxon>Bacillati</taxon>
        <taxon>Actinomycetota</taxon>
        <taxon>Actinomycetes</taxon>
        <taxon>Kitasatosporales</taxon>
        <taxon>Streptomycetaceae</taxon>
        <taxon>Streptomyces</taxon>
    </lineage>
</organism>
<gene>
    <name evidence="11" type="ORF">ABT322_39045</name>
</gene>